<protein>
    <submittedName>
        <fullName evidence="1">Uncharacterized protein</fullName>
    </submittedName>
</protein>
<dbReference type="EMBL" id="KN833738">
    <property type="protein sequence ID" value="KIK22589.1"/>
    <property type="molecule type" value="Genomic_DNA"/>
</dbReference>
<keyword evidence="2" id="KW-1185">Reference proteome</keyword>
<reference evidence="2" key="2">
    <citation type="submission" date="2015-01" db="EMBL/GenBank/DDBJ databases">
        <title>Evolutionary Origins and Diversification of the Mycorrhizal Mutualists.</title>
        <authorList>
            <consortium name="DOE Joint Genome Institute"/>
            <consortium name="Mycorrhizal Genomics Consortium"/>
            <person name="Kohler A."/>
            <person name="Kuo A."/>
            <person name="Nagy L.G."/>
            <person name="Floudas D."/>
            <person name="Copeland A."/>
            <person name="Barry K.W."/>
            <person name="Cichocki N."/>
            <person name="Veneault-Fourrey C."/>
            <person name="LaButti K."/>
            <person name="Lindquist E.A."/>
            <person name="Lipzen A."/>
            <person name="Lundell T."/>
            <person name="Morin E."/>
            <person name="Murat C."/>
            <person name="Riley R."/>
            <person name="Ohm R."/>
            <person name="Sun H."/>
            <person name="Tunlid A."/>
            <person name="Henrissat B."/>
            <person name="Grigoriev I.V."/>
            <person name="Hibbett D.S."/>
            <person name="Martin F."/>
        </authorList>
    </citation>
    <scope>NUCLEOTIDE SEQUENCE [LARGE SCALE GENOMIC DNA]</scope>
    <source>
        <strain evidence="2">441</strain>
    </source>
</reference>
<organism evidence="1 2">
    <name type="scientific">Pisolithus microcarpus 441</name>
    <dbReference type="NCBI Taxonomy" id="765257"/>
    <lineage>
        <taxon>Eukaryota</taxon>
        <taxon>Fungi</taxon>
        <taxon>Dikarya</taxon>
        <taxon>Basidiomycota</taxon>
        <taxon>Agaricomycotina</taxon>
        <taxon>Agaricomycetes</taxon>
        <taxon>Agaricomycetidae</taxon>
        <taxon>Boletales</taxon>
        <taxon>Sclerodermatineae</taxon>
        <taxon>Pisolithaceae</taxon>
        <taxon>Pisolithus</taxon>
    </lineage>
</organism>
<accession>A0A0C9Z9A3</accession>
<evidence type="ECO:0000313" key="2">
    <source>
        <dbReference type="Proteomes" id="UP000054018"/>
    </source>
</evidence>
<sequence length="66" mass="6905">MGLPTASSTSGSRPGVQLERTQNGAFDFLTACQSAACFMANWRAIVYHSIQPVVCCGPRMPSGGSP</sequence>
<dbReference type="Proteomes" id="UP000054018">
    <property type="component" value="Unassembled WGS sequence"/>
</dbReference>
<name>A0A0C9Z9A3_9AGAM</name>
<dbReference type="HOGENOM" id="CLU_2832159_0_0_1"/>
<reference evidence="1 2" key="1">
    <citation type="submission" date="2014-04" db="EMBL/GenBank/DDBJ databases">
        <authorList>
            <consortium name="DOE Joint Genome Institute"/>
            <person name="Kuo A."/>
            <person name="Kohler A."/>
            <person name="Costa M.D."/>
            <person name="Nagy L.G."/>
            <person name="Floudas D."/>
            <person name="Copeland A."/>
            <person name="Barry K.W."/>
            <person name="Cichocki N."/>
            <person name="Veneault-Fourrey C."/>
            <person name="LaButti K."/>
            <person name="Lindquist E.A."/>
            <person name="Lipzen A."/>
            <person name="Lundell T."/>
            <person name="Morin E."/>
            <person name="Murat C."/>
            <person name="Sun H."/>
            <person name="Tunlid A."/>
            <person name="Henrissat B."/>
            <person name="Grigoriev I.V."/>
            <person name="Hibbett D.S."/>
            <person name="Martin F."/>
            <person name="Nordberg H.P."/>
            <person name="Cantor M.N."/>
            <person name="Hua S.X."/>
        </authorList>
    </citation>
    <scope>NUCLEOTIDE SEQUENCE [LARGE SCALE GENOMIC DNA]</scope>
    <source>
        <strain evidence="1 2">441</strain>
    </source>
</reference>
<gene>
    <name evidence="1" type="ORF">PISMIDRAFT_680206</name>
</gene>
<evidence type="ECO:0000313" key="1">
    <source>
        <dbReference type="EMBL" id="KIK22589.1"/>
    </source>
</evidence>
<dbReference type="AlphaFoldDB" id="A0A0C9Z9A3"/>
<proteinExistence type="predicted"/>